<evidence type="ECO:0000256" key="6">
    <source>
        <dbReference type="SAM" id="Phobius"/>
    </source>
</evidence>
<dbReference type="STRING" id="1206085.SAMN05443575_0952"/>
<feature type="transmembrane region" description="Helical" evidence="6">
    <location>
        <begin position="285"/>
        <end position="305"/>
    </location>
</feature>
<sequence>MAMRPPIPNVMLSRRAKIALSVVAALIVLLVLVVKLSGTYIDYLWFGEVHARGVFSTVLWTRLVLFLVFGALMALIIGGNLAVAYLVKPPFRPLSPEQQNLQNYVQLVEPRRKLILAVAAVIAFLAAGASAQGDWAAWQLWLNGQDFGTTDPQFHLDVSFFAWDYPVYRLLLGFGFTAVIFSLILAIGIHYLTGAIRLQTPGPKITIAARRHITILVFAFMLMKAVAYWLDRYGLVFSERSRFTGASYTDVNSALPAKTILFWITLILAVGVLASIWLRSSLLPGIGFVVLLVLSILMGGVYPAIVQSVSVQPNASTKEAPYIARNIEATRQGYGIVTKSGGTRNDPNGTVSYKKYDLAANPDRSKLVSSDPTLSNLRVLDPNVVSPTFTQQQAQQASGVYGFPAKLDVDRYASQGTGSAADTKDDYIVGVRELKASNLSGNQTNWINQHTNYTHGYGFVAAKASSGIVNASSYADGGIPQTGSLNTAAKLRTPQVYFGELMSDYAIVGAKGTPREFDGEGKKVTYQGTGGISLSSPLTKLAFALDDKETNFLLNDAVGADGAHVLINRDPRERVKKTAPFLNVDGDPFPFVDSSTGHIVWMVDAYTTTANYPYSERRTLSDLTDSSLTRTNRNPGQADQQVNYIRNSVKATVDAYDGTVKLYQWDTKDPVLKTWMKVFPGLVKKNSTMPQSVRDHVRYPEDLFEVQRGLLEQYHVDSSTTFYNQSDKWTIPTDPAATSGDQPPYYVLANSQTTGVTGAQFQLTTPMKVNNKPSLAAYVTVDSDPSAYGQMTILNGFDATVEGPEQVANDFQNDPAITEYRTNQRNGGSTVILGNLLTLPLNGSFLYAQPMYVQRENGNYPLLQRVQISFDGKVGFGATVEDALTDIRQNVRAGTTTGTDDGTTPSGTPTPGSSPSTSPSTSPSGSPSSGSATTPSTRDIAGLAQQARAAKSALDEAYASKDQARIGAAQAKYNKATDQLLAAIARSASASSSTSKAAPTSSPSR</sequence>
<evidence type="ECO:0000256" key="3">
    <source>
        <dbReference type="ARBA" id="ARBA00022989"/>
    </source>
</evidence>
<protein>
    <submittedName>
        <fullName evidence="7">Uncharacterized protein</fullName>
    </submittedName>
</protein>
<evidence type="ECO:0000256" key="2">
    <source>
        <dbReference type="ARBA" id="ARBA00022692"/>
    </source>
</evidence>
<evidence type="ECO:0000256" key="4">
    <source>
        <dbReference type="ARBA" id="ARBA00023136"/>
    </source>
</evidence>
<feature type="region of interest" description="Disordered" evidence="5">
    <location>
        <begin position="986"/>
        <end position="1005"/>
    </location>
</feature>
<keyword evidence="4 6" id="KW-0472">Membrane</keyword>
<feature type="transmembrane region" description="Helical" evidence="6">
    <location>
        <begin position="213"/>
        <end position="230"/>
    </location>
</feature>
<feature type="transmembrane region" description="Helical" evidence="6">
    <location>
        <begin position="114"/>
        <end position="133"/>
    </location>
</feature>
<dbReference type="OrthoDB" id="9763654at2"/>
<accession>A0A1M5EP62</accession>
<evidence type="ECO:0000313" key="8">
    <source>
        <dbReference type="Proteomes" id="UP000186132"/>
    </source>
</evidence>
<organism evidence="7 8">
    <name type="scientific">Jatrophihabitans endophyticus</name>
    <dbReference type="NCBI Taxonomy" id="1206085"/>
    <lineage>
        <taxon>Bacteria</taxon>
        <taxon>Bacillati</taxon>
        <taxon>Actinomycetota</taxon>
        <taxon>Actinomycetes</taxon>
        <taxon>Jatrophihabitantales</taxon>
        <taxon>Jatrophihabitantaceae</taxon>
        <taxon>Jatrophihabitans</taxon>
    </lineage>
</organism>
<name>A0A1M5EP62_9ACTN</name>
<proteinExistence type="predicted"/>
<evidence type="ECO:0000313" key="7">
    <source>
        <dbReference type="EMBL" id="SHF80900.1"/>
    </source>
</evidence>
<keyword evidence="3 6" id="KW-1133">Transmembrane helix</keyword>
<keyword evidence="1" id="KW-1003">Cell membrane</keyword>
<dbReference type="PANTHER" id="PTHR39344:SF1">
    <property type="entry name" value="UPF0182 PROTEIN SLL1060"/>
    <property type="match status" value="1"/>
</dbReference>
<dbReference type="GO" id="GO:0005576">
    <property type="term" value="C:extracellular region"/>
    <property type="evidence" value="ECO:0007669"/>
    <property type="project" value="TreeGrafter"/>
</dbReference>
<dbReference type="AlphaFoldDB" id="A0A1M5EP62"/>
<reference evidence="8" key="1">
    <citation type="submission" date="2016-11" db="EMBL/GenBank/DDBJ databases">
        <authorList>
            <person name="Varghese N."/>
            <person name="Submissions S."/>
        </authorList>
    </citation>
    <scope>NUCLEOTIDE SEQUENCE [LARGE SCALE GENOMIC DNA]</scope>
    <source>
        <strain evidence="8">DSM 45627</strain>
    </source>
</reference>
<gene>
    <name evidence="7" type="ORF">SAMN05443575_0952</name>
</gene>
<dbReference type="Pfam" id="PF03699">
    <property type="entry name" value="UPF0182"/>
    <property type="match status" value="1"/>
</dbReference>
<dbReference type="GO" id="GO:0016020">
    <property type="term" value="C:membrane"/>
    <property type="evidence" value="ECO:0007669"/>
    <property type="project" value="InterPro"/>
</dbReference>
<keyword evidence="2 6" id="KW-0812">Transmembrane</keyword>
<keyword evidence="8" id="KW-1185">Reference proteome</keyword>
<dbReference type="PANTHER" id="PTHR39344">
    <property type="entry name" value="UPF0182 PROTEIN SLL1060"/>
    <property type="match status" value="1"/>
</dbReference>
<dbReference type="InterPro" id="IPR005372">
    <property type="entry name" value="UPF0182"/>
</dbReference>
<feature type="transmembrane region" description="Helical" evidence="6">
    <location>
        <begin position="62"/>
        <end position="87"/>
    </location>
</feature>
<feature type="region of interest" description="Disordered" evidence="5">
    <location>
        <begin position="889"/>
        <end position="948"/>
    </location>
</feature>
<feature type="compositionally biased region" description="Low complexity" evidence="5">
    <location>
        <begin position="893"/>
        <end position="937"/>
    </location>
</feature>
<feature type="transmembrane region" description="Helical" evidence="6">
    <location>
        <begin position="170"/>
        <end position="192"/>
    </location>
</feature>
<dbReference type="Proteomes" id="UP000186132">
    <property type="component" value="Unassembled WGS sequence"/>
</dbReference>
<dbReference type="EMBL" id="FQVU01000001">
    <property type="protein sequence ID" value="SHF80900.1"/>
    <property type="molecule type" value="Genomic_DNA"/>
</dbReference>
<evidence type="ECO:0000256" key="1">
    <source>
        <dbReference type="ARBA" id="ARBA00022475"/>
    </source>
</evidence>
<feature type="transmembrane region" description="Helical" evidence="6">
    <location>
        <begin position="260"/>
        <end position="278"/>
    </location>
</feature>
<evidence type="ECO:0000256" key="5">
    <source>
        <dbReference type="SAM" id="MobiDB-lite"/>
    </source>
</evidence>